<dbReference type="PANTHER" id="PTHR45614">
    <property type="entry name" value="MYB PROTEIN-RELATED"/>
    <property type="match status" value="1"/>
</dbReference>
<dbReference type="GO" id="GO:0000981">
    <property type="term" value="F:DNA-binding transcription factor activity, RNA polymerase II-specific"/>
    <property type="evidence" value="ECO:0007669"/>
    <property type="project" value="TreeGrafter"/>
</dbReference>
<dbReference type="PANTHER" id="PTHR45614:SF25">
    <property type="entry name" value="MYB PROTEIN"/>
    <property type="match status" value="1"/>
</dbReference>
<feature type="domain" description="Myb-like" evidence="6">
    <location>
        <begin position="7"/>
        <end position="58"/>
    </location>
</feature>
<dbReference type="AlphaFoldDB" id="A0AAD5WP71"/>
<name>A0AAD5WP71_9PEZI</name>
<dbReference type="GO" id="GO:0033993">
    <property type="term" value="P:response to lipid"/>
    <property type="evidence" value="ECO:0007669"/>
    <property type="project" value="UniProtKB-ARBA"/>
</dbReference>
<sequence>MSQSTSQRPHKRGPWSQSEDSFLLYLVSKSQPQNWVRISQEIGTRSAKQCRERYHQNLKPSLNRDTITEDEGRMIEYLVNTIGKRWADIARKLNGRSDNQVKNWWNGSMNRRRRAESKRQHDQQQPNSSVASFSPPEPPSPAVGQYPASQLPLPSPASSIQTSSAASHLPPIASMSVQRNERSLHERRHHPEPTHYSSRHLELPSINTNTTTPRYIHSSYPLESPLPSPSSVAHSPGTEALSVPESPAYTTSSPRITREPRGILLLAPCTAQYPLMPTRQFREEHGKIILPPIASPLSTAPSSPSSVIGTYTTCGQQVMPQKDSRLSLKNLIN</sequence>
<dbReference type="GO" id="GO:1901002">
    <property type="term" value="P:positive regulation of response to salt stress"/>
    <property type="evidence" value="ECO:0007669"/>
    <property type="project" value="UniProtKB-ARBA"/>
</dbReference>
<evidence type="ECO:0000256" key="4">
    <source>
        <dbReference type="ARBA" id="ARBA00023242"/>
    </source>
</evidence>
<gene>
    <name evidence="8" type="ORF">MKZ38_007297</name>
</gene>
<feature type="compositionally biased region" description="Low complexity" evidence="5">
    <location>
        <begin position="218"/>
        <end position="231"/>
    </location>
</feature>
<dbReference type="SUPFAM" id="SSF46689">
    <property type="entry name" value="Homeodomain-like"/>
    <property type="match status" value="1"/>
</dbReference>
<dbReference type="CDD" id="cd00167">
    <property type="entry name" value="SANT"/>
    <property type="match status" value="2"/>
</dbReference>
<evidence type="ECO:0000259" key="6">
    <source>
        <dbReference type="PROSITE" id="PS50090"/>
    </source>
</evidence>
<dbReference type="GO" id="GO:0045944">
    <property type="term" value="P:positive regulation of transcription by RNA polymerase II"/>
    <property type="evidence" value="ECO:0007669"/>
    <property type="project" value="TreeGrafter"/>
</dbReference>
<dbReference type="GO" id="GO:0000278">
    <property type="term" value="P:mitotic cell cycle"/>
    <property type="evidence" value="ECO:0007669"/>
    <property type="project" value="TreeGrafter"/>
</dbReference>
<dbReference type="PROSITE" id="PS51294">
    <property type="entry name" value="HTH_MYB"/>
    <property type="match status" value="2"/>
</dbReference>
<dbReference type="Pfam" id="PF13921">
    <property type="entry name" value="Myb_DNA-bind_6"/>
    <property type="match status" value="1"/>
</dbReference>
<keyword evidence="4" id="KW-0539">Nucleus</keyword>
<evidence type="ECO:0000256" key="3">
    <source>
        <dbReference type="ARBA" id="ARBA00023125"/>
    </source>
</evidence>
<keyword evidence="3" id="KW-0238">DNA-binding</keyword>
<dbReference type="EMBL" id="JAKWBI020000464">
    <property type="protein sequence ID" value="KAJ2894709.1"/>
    <property type="molecule type" value="Genomic_DNA"/>
</dbReference>
<dbReference type="InterPro" id="IPR017930">
    <property type="entry name" value="Myb_dom"/>
</dbReference>
<evidence type="ECO:0000313" key="9">
    <source>
        <dbReference type="Proteomes" id="UP001201980"/>
    </source>
</evidence>
<dbReference type="InterPro" id="IPR050560">
    <property type="entry name" value="MYB_TF"/>
</dbReference>
<dbReference type="GO" id="GO:0050891">
    <property type="term" value="P:multicellular organismal-level water homeostasis"/>
    <property type="evidence" value="ECO:0007669"/>
    <property type="project" value="UniProtKB-ARBA"/>
</dbReference>
<evidence type="ECO:0000313" key="8">
    <source>
        <dbReference type="EMBL" id="KAJ2894709.1"/>
    </source>
</evidence>
<feature type="domain" description="HTH myb-type" evidence="7">
    <location>
        <begin position="7"/>
        <end position="62"/>
    </location>
</feature>
<organism evidence="8 9">
    <name type="scientific">Zalerion maritima</name>
    <dbReference type="NCBI Taxonomy" id="339359"/>
    <lineage>
        <taxon>Eukaryota</taxon>
        <taxon>Fungi</taxon>
        <taxon>Dikarya</taxon>
        <taxon>Ascomycota</taxon>
        <taxon>Pezizomycotina</taxon>
        <taxon>Sordariomycetes</taxon>
        <taxon>Lulworthiomycetidae</taxon>
        <taxon>Lulworthiales</taxon>
        <taxon>Lulworthiaceae</taxon>
        <taxon>Zalerion</taxon>
    </lineage>
</organism>
<dbReference type="GO" id="GO:0005634">
    <property type="term" value="C:nucleus"/>
    <property type="evidence" value="ECO:0007669"/>
    <property type="project" value="UniProtKB-SubCell"/>
</dbReference>
<dbReference type="Gene3D" id="1.10.10.60">
    <property type="entry name" value="Homeodomain-like"/>
    <property type="match status" value="2"/>
</dbReference>
<evidence type="ECO:0000256" key="5">
    <source>
        <dbReference type="SAM" id="MobiDB-lite"/>
    </source>
</evidence>
<dbReference type="GO" id="GO:0000978">
    <property type="term" value="F:RNA polymerase II cis-regulatory region sequence-specific DNA binding"/>
    <property type="evidence" value="ECO:0007669"/>
    <property type="project" value="TreeGrafter"/>
</dbReference>
<dbReference type="GO" id="GO:1902806">
    <property type="term" value="P:regulation of cell cycle G1/S phase transition"/>
    <property type="evidence" value="ECO:0007669"/>
    <property type="project" value="UniProtKB-ARBA"/>
</dbReference>
<reference evidence="8" key="1">
    <citation type="submission" date="2022-07" db="EMBL/GenBank/DDBJ databases">
        <title>Draft genome sequence of Zalerion maritima ATCC 34329, a (micro)plastics degrading marine fungus.</title>
        <authorList>
            <person name="Paco A."/>
            <person name="Goncalves M.F.M."/>
            <person name="Rocha-Santos T.A.P."/>
            <person name="Alves A."/>
        </authorList>
    </citation>
    <scope>NUCLEOTIDE SEQUENCE</scope>
    <source>
        <strain evidence="8">ATCC 34329</strain>
    </source>
</reference>
<evidence type="ECO:0000259" key="7">
    <source>
        <dbReference type="PROSITE" id="PS51294"/>
    </source>
</evidence>
<feature type="domain" description="HTH myb-type" evidence="7">
    <location>
        <begin position="63"/>
        <end position="113"/>
    </location>
</feature>
<proteinExistence type="predicted"/>
<feature type="compositionally biased region" description="Basic and acidic residues" evidence="5">
    <location>
        <begin position="179"/>
        <end position="193"/>
    </location>
</feature>
<dbReference type="InterPro" id="IPR009057">
    <property type="entry name" value="Homeodomain-like_sf"/>
</dbReference>
<evidence type="ECO:0000256" key="2">
    <source>
        <dbReference type="ARBA" id="ARBA00022737"/>
    </source>
</evidence>
<dbReference type="InterPro" id="IPR001005">
    <property type="entry name" value="SANT/Myb"/>
</dbReference>
<dbReference type="FunFam" id="1.10.10.60:FF:000355">
    <property type="entry name" value="Transcription factor MYB124"/>
    <property type="match status" value="1"/>
</dbReference>
<dbReference type="SMART" id="SM00717">
    <property type="entry name" value="SANT"/>
    <property type="match status" value="2"/>
</dbReference>
<dbReference type="GO" id="GO:2000037">
    <property type="term" value="P:regulation of stomatal complex patterning"/>
    <property type="evidence" value="ECO:0007669"/>
    <property type="project" value="UniProtKB-ARBA"/>
</dbReference>
<dbReference type="Proteomes" id="UP001201980">
    <property type="component" value="Unassembled WGS sequence"/>
</dbReference>
<protein>
    <submittedName>
        <fullName evidence="8">Uncharacterized protein</fullName>
    </submittedName>
</protein>
<feature type="compositionally biased region" description="Low complexity" evidence="5">
    <location>
        <begin position="147"/>
        <end position="159"/>
    </location>
</feature>
<evidence type="ECO:0000256" key="1">
    <source>
        <dbReference type="ARBA" id="ARBA00004123"/>
    </source>
</evidence>
<feature type="domain" description="Myb-like" evidence="6">
    <location>
        <begin position="59"/>
        <end position="109"/>
    </location>
</feature>
<dbReference type="GO" id="GO:0032875">
    <property type="term" value="P:regulation of DNA endoreduplication"/>
    <property type="evidence" value="ECO:0007669"/>
    <property type="project" value="UniProtKB-ARBA"/>
</dbReference>
<feature type="region of interest" description="Disordered" evidence="5">
    <location>
        <begin position="112"/>
        <end position="255"/>
    </location>
</feature>
<keyword evidence="9" id="KW-1185">Reference proteome</keyword>
<keyword evidence="2" id="KW-0677">Repeat</keyword>
<dbReference type="GO" id="GO:1902584">
    <property type="term" value="P:positive regulation of response to water deprivation"/>
    <property type="evidence" value="ECO:0007669"/>
    <property type="project" value="UniProtKB-ARBA"/>
</dbReference>
<comment type="subcellular location">
    <subcellularLocation>
        <location evidence="1">Nucleus</location>
    </subcellularLocation>
</comment>
<dbReference type="PROSITE" id="PS50090">
    <property type="entry name" value="MYB_LIKE"/>
    <property type="match status" value="2"/>
</dbReference>
<comment type="caution">
    <text evidence="8">The sequence shown here is derived from an EMBL/GenBank/DDBJ whole genome shotgun (WGS) entry which is preliminary data.</text>
</comment>
<accession>A0AAD5WP71</accession>